<evidence type="ECO:0000256" key="8">
    <source>
        <dbReference type="ARBA" id="ARBA00022786"/>
    </source>
</evidence>
<feature type="domain" description="SP-RING-type" evidence="15">
    <location>
        <begin position="103"/>
        <end position="187"/>
    </location>
</feature>
<dbReference type="Proteomes" id="UP000887581">
    <property type="component" value="Unplaced"/>
</dbReference>
<organism evidence="16 17">
    <name type="scientific">Setaria digitata</name>
    <dbReference type="NCBI Taxonomy" id="48799"/>
    <lineage>
        <taxon>Eukaryota</taxon>
        <taxon>Metazoa</taxon>
        <taxon>Ecdysozoa</taxon>
        <taxon>Nematoda</taxon>
        <taxon>Chromadorea</taxon>
        <taxon>Rhabditida</taxon>
        <taxon>Spirurina</taxon>
        <taxon>Spiruromorpha</taxon>
        <taxon>Filarioidea</taxon>
        <taxon>Setariidae</taxon>
        <taxon>Setaria</taxon>
    </lineage>
</organism>
<dbReference type="AlphaFoldDB" id="A0A915Q5D9"/>
<evidence type="ECO:0000256" key="9">
    <source>
        <dbReference type="ARBA" id="ARBA00022833"/>
    </source>
</evidence>
<evidence type="ECO:0000256" key="14">
    <source>
        <dbReference type="SAM" id="MobiDB-lite"/>
    </source>
</evidence>
<accession>A0A915Q5D9</accession>
<dbReference type="GO" id="GO:0000724">
    <property type="term" value="P:double-strand break repair via homologous recombination"/>
    <property type="evidence" value="ECO:0007669"/>
    <property type="project" value="InterPro"/>
</dbReference>
<evidence type="ECO:0000313" key="17">
    <source>
        <dbReference type="WBParaSite" id="sdigi.contig8.g920.t1"/>
    </source>
</evidence>
<keyword evidence="7 13" id="KW-0863">Zinc-finger</keyword>
<dbReference type="GO" id="GO:0016925">
    <property type="term" value="P:protein sumoylation"/>
    <property type="evidence" value="ECO:0007669"/>
    <property type="project" value="TreeGrafter"/>
</dbReference>
<dbReference type="WBParaSite" id="sdigi.contig8.g920.t1">
    <property type="protein sequence ID" value="sdigi.contig8.g920.t1"/>
    <property type="gene ID" value="sdigi.contig8.g920"/>
</dbReference>
<dbReference type="GO" id="GO:0030915">
    <property type="term" value="C:Smc5-Smc6 complex"/>
    <property type="evidence" value="ECO:0007669"/>
    <property type="project" value="InterPro"/>
</dbReference>
<dbReference type="Pfam" id="PF11789">
    <property type="entry name" value="zf-Nse"/>
    <property type="match status" value="1"/>
</dbReference>
<dbReference type="PANTHER" id="PTHR21330">
    <property type="entry name" value="E3 SUMO-PROTEIN LIGASE NSE2"/>
    <property type="match status" value="1"/>
</dbReference>
<evidence type="ECO:0000256" key="11">
    <source>
        <dbReference type="ARBA" id="ARBA00031731"/>
    </source>
</evidence>
<dbReference type="CDD" id="cd16651">
    <property type="entry name" value="SPL-RING_NSE2"/>
    <property type="match status" value="1"/>
</dbReference>
<evidence type="ECO:0000256" key="12">
    <source>
        <dbReference type="ARBA" id="ARBA00032533"/>
    </source>
</evidence>
<proteinExistence type="inferred from homology"/>
<protein>
    <recommendedName>
        <fullName evidence="4">E3 SUMO-protein ligase NSE2</fullName>
    </recommendedName>
    <alternativeName>
        <fullName evidence="11">E3 SUMO-protein transferase NSE2</fullName>
    </alternativeName>
    <alternativeName>
        <fullName evidence="12">Non-structural maintenance of chromosomes element 2 homolog</fullName>
    </alternativeName>
</protein>
<name>A0A915Q5D9_9BILA</name>
<feature type="region of interest" description="Disordered" evidence="14">
    <location>
        <begin position="55"/>
        <end position="91"/>
    </location>
</feature>
<dbReference type="GO" id="GO:0061665">
    <property type="term" value="F:SUMO ligase activity"/>
    <property type="evidence" value="ECO:0007669"/>
    <property type="project" value="TreeGrafter"/>
</dbReference>
<keyword evidence="6" id="KW-0479">Metal-binding</keyword>
<feature type="compositionally biased region" description="Basic and acidic residues" evidence="14">
    <location>
        <begin position="76"/>
        <end position="91"/>
    </location>
</feature>
<evidence type="ECO:0000256" key="3">
    <source>
        <dbReference type="ARBA" id="ARBA00008212"/>
    </source>
</evidence>
<evidence type="ECO:0000256" key="5">
    <source>
        <dbReference type="ARBA" id="ARBA00022679"/>
    </source>
</evidence>
<evidence type="ECO:0000256" key="7">
    <source>
        <dbReference type="ARBA" id="ARBA00022771"/>
    </source>
</evidence>
<evidence type="ECO:0000256" key="13">
    <source>
        <dbReference type="PROSITE-ProRule" id="PRU00452"/>
    </source>
</evidence>
<comment type="similarity">
    <text evidence="3">Belongs to the NSE2 family.</text>
</comment>
<dbReference type="InterPro" id="IPR026846">
    <property type="entry name" value="Nse2(Mms21)"/>
</dbReference>
<evidence type="ECO:0000256" key="4">
    <source>
        <dbReference type="ARBA" id="ARBA00020923"/>
    </source>
</evidence>
<keyword evidence="9" id="KW-0862">Zinc</keyword>
<evidence type="ECO:0000256" key="2">
    <source>
        <dbReference type="ARBA" id="ARBA00004718"/>
    </source>
</evidence>
<dbReference type="PANTHER" id="PTHR21330:SF1">
    <property type="entry name" value="E3 SUMO-PROTEIN LIGASE NSE2"/>
    <property type="match status" value="1"/>
</dbReference>
<dbReference type="Gene3D" id="3.30.40.10">
    <property type="entry name" value="Zinc/RING finger domain, C3HC4 (zinc finger)"/>
    <property type="match status" value="1"/>
</dbReference>
<evidence type="ECO:0000259" key="15">
    <source>
        <dbReference type="PROSITE" id="PS51044"/>
    </source>
</evidence>
<comment type="pathway">
    <text evidence="2">Protein modification; protein sumoylation.</text>
</comment>
<evidence type="ECO:0000256" key="1">
    <source>
        <dbReference type="ARBA" id="ARBA00004123"/>
    </source>
</evidence>
<dbReference type="PROSITE" id="PS51044">
    <property type="entry name" value="ZF_SP_RING"/>
    <property type="match status" value="1"/>
</dbReference>
<reference evidence="17" key="1">
    <citation type="submission" date="2022-11" db="UniProtKB">
        <authorList>
            <consortium name="WormBaseParasite"/>
        </authorList>
    </citation>
    <scope>IDENTIFICATION</scope>
</reference>
<keyword evidence="8" id="KW-0833">Ubl conjugation pathway</keyword>
<dbReference type="GO" id="GO:0008270">
    <property type="term" value="F:zinc ion binding"/>
    <property type="evidence" value="ECO:0007669"/>
    <property type="project" value="UniProtKB-KW"/>
</dbReference>
<evidence type="ECO:0000256" key="10">
    <source>
        <dbReference type="ARBA" id="ARBA00023242"/>
    </source>
</evidence>
<evidence type="ECO:0000256" key="6">
    <source>
        <dbReference type="ARBA" id="ARBA00022723"/>
    </source>
</evidence>
<evidence type="ECO:0000313" key="16">
    <source>
        <dbReference type="Proteomes" id="UP000887581"/>
    </source>
</evidence>
<dbReference type="InterPro" id="IPR004181">
    <property type="entry name" value="Znf_MIZ"/>
</dbReference>
<keyword evidence="10" id="KW-0539">Nucleus</keyword>
<sequence length="187" mass="21688">MGQWQSSLDEVLAVVESIKRNAEQGEPGWDDRMRNLLDYIDQLDREAAIETEALKEMQGSDAGTDTSQDHFRKRAKEIGWEQPDKRGEAADKIDALRKDKKADTSTVEVERIYYSKKDPYTKQDIKDPVQNRICRHVYDRESVLTNINECKKRRMLCQCPVSGCPNKKVLTMTDMMAFPEFYDCLKD</sequence>
<dbReference type="InterPro" id="IPR013083">
    <property type="entry name" value="Znf_RING/FYVE/PHD"/>
</dbReference>
<keyword evidence="16" id="KW-1185">Reference proteome</keyword>
<comment type="subcellular location">
    <subcellularLocation>
        <location evidence="1">Nucleus</location>
    </subcellularLocation>
</comment>
<dbReference type="GO" id="GO:0005634">
    <property type="term" value="C:nucleus"/>
    <property type="evidence" value="ECO:0007669"/>
    <property type="project" value="UniProtKB-SubCell"/>
</dbReference>
<keyword evidence="5" id="KW-0808">Transferase</keyword>